<dbReference type="STRING" id="563176.SAMN04488090_2282"/>
<dbReference type="OrthoDB" id="9757650at2"/>
<keyword evidence="1" id="KW-0732">Signal</keyword>
<feature type="domain" description="Gingipain" evidence="2">
    <location>
        <begin position="412"/>
        <end position="768"/>
    </location>
</feature>
<dbReference type="InterPro" id="IPR001769">
    <property type="entry name" value="Gingipain"/>
</dbReference>
<dbReference type="GO" id="GO:0006508">
    <property type="term" value="P:proteolysis"/>
    <property type="evidence" value="ECO:0007669"/>
    <property type="project" value="InterPro"/>
</dbReference>
<dbReference type="Gene3D" id="3.40.50.1460">
    <property type="match status" value="1"/>
</dbReference>
<dbReference type="InterPro" id="IPR013783">
    <property type="entry name" value="Ig-like_fold"/>
</dbReference>
<evidence type="ECO:0000313" key="4">
    <source>
        <dbReference type="EMBL" id="SDM01255.1"/>
    </source>
</evidence>
<protein>
    <submittedName>
        <fullName evidence="4">FlgD Ig-like domain-containing protein</fullName>
    </submittedName>
</protein>
<keyword evidence="5" id="KW-1185">Reference proteome</keyword>
<feature type="signal peptide" evidence="1">
    <location>
        <begin position="1"/>
        <end position="23"/>
    </location>
</feature>
<reference evidence="4 5" key="1">
    <citation type="submission" date="2016-10" db="EMBL/GenBank/DDBJ databases">
        <authorList>
            <person name="de Groot N.N."/>
        </authorList>
    </citation>
    <scope>NUCLEOTIDE SEQUENCE [LARGE SCALE GENOMIC DNA]</scope>
    <source>
        <strain evidence="4 5">DSM 21668</strain>
    </source>
</reference>
<dbReference type="Pfam" id="PF13860">
    <property type="entry name" value="FlgD_ig"/>
    <property type="match status" value="1"/>
</dbReference>
<evidence type="ECO:0000313" key="5">
    <source>
        <dbReference type="Proteomes" id="UP000198901"/>
    </source>
</evidence>
<dbReference type="Gene3D" id="2.60.40.4070">
    <property type="match status" value="1"/>
</dbReference>
<dbReference type="Gene3D" id="2.60.40.10">
    <property type="entry name" value="Immunoglobulins"/>
    <property type="match status" value="1"/>
</dbReference>
<name>A0A1G9PT07_9BACT</name>
<sequence length="1646" mass="180080">MSATRIVLMAAFLVSLFGRPGQAQQARFGNEWINYDQTYFKIPVVDKGIYRIPYDQLQKAGFPVQTNPTKIQLFKQGTEQAIYISGEQDGKLDTGDFIEFYGVRNDGGRDSSLYRDPKLQTNKYVSLFSDTTYYFLTFRVDNGSGKRMATAPAPSTAGLQAETYHFEENLLLPTSWYAVGPTYPIGVRYLSGMTLSNYEVGKGYMDASMKKGNGKDYVFSVKNAEQTGGKPKLELTVYGETPDAHIVEIRGGPAAAQTRLLTTLNFSNYGLPLIRQDLEWSDFSASQLVANVKSAATVTTNESIVPVWLKLTYPQKTTLDGVAAGKTFRLRANAGGTSLLQLAAATAADQIYDVTQPGNIQRVSGTLAGGVLTAGIANTQSSRELWVNRAAKTVSAITPVGFRKIDPTKHNYLIITDKRLQKPAGGFTDIVKGYAAYRASQAGGKHDTLVVDINLLSNQFNYGERSGVAIRHFADYMVQNGNPKNMLLVGRTIHPQYYRSISNFYSMNYVPNGGWPGSDNVLVDGLKGEADVPAIPVGRLSVSTPDEILAYLNKVKEYESEEPALWRKNFLNLSGGKTAGELSLFKTYVEAYKNTATKGLGANVSILSKKTDDPVEFINITSKVNDGIGMLTFFGHSGPSITDIDVGYVSNDLLGYKNKGKYPIVLINGCDAGNIFNNDPKLTFSSDWINTADRGAILMLATTFSGFPTYLNGFSTAFYDELFNKPTSYGQTVGTSLINTIRNFIKQYPGEMALGHSQQFLLQGDPAVVPFPYTKPDYAVSPSSIFLRSFNGQEVVASVDSFRVGVVVSNLGRTLTGKVKVGVKRTLSNGIILDLGTRSFQNVAFQDTLYFSVSNSGTGGGNNRFEVVVDPDNEIDELSKANNKATLDYVIPGSLARPVLPQDFAIVGTQENNTPTVRLLAEYTPLSTVTGTPNILYELDTAATFSSAFKKTTTLPSSNSEGWKVSLLTTDSTVYYWRVRDADKAVSSDNQWTSHSFTYIKGVEDGWSQSTGAQFASAIKNQVTLTGSRWDFQTNKLIINLKVVGAGAQAAAFKQTQLSLNNLLMVTNGNCNENTLIAVSFAKTDLTPYSIVPSQLCGNSPFASNYFTDKNIADGLLDKYLDGIATGDFVLLFPSGKVDFTTWPATLKQKIAALGADASKLDQLKAGHPFILLTRKGETTPLVWRAPVSQAAGDTTTLSLSNYSLGDSYTSGAITTTLIGPTTRWGQLRQQVNRGPQQTSSLEVYGTDFQGNETLLISNLTSAVTDMSSINATKYPYLRLKEKLATTAYGTTPQLKRWLVTYKSVPEGVTRLEGQTSYRSSVVSEWQEGQKFEQSLNFVLLSSANFPDSLVIREVFTNSKAGIQTVKTTKAAPAASIPYKLSYSNIKPGENRITVTVNPQAQPELSYANNTVSFVLNVAPDNVPPVLEVTFDGRVLRNGEFTSSSPKIAIRLKDENLNDIRKDTSGVDIYLARPNQDLVRVNFRNNPDLTWQVLPENDFRAVYTPKNLPEGLYQLQVQGKDLAGNIAGGFPYSVDFKVSAQTGLLQFMVNPNPMEISTKFSLIVTGDRAPAGMNIEIYSLQGQLLRILSSENQPLVVGRNEYYWDGTDQRGGRLPAGTYLYKVKFTDDFPITAPIFNPAGRVIILR</sequence>
<gene>
    <name evidence="4" type="ORF">SAMN04488090_2282</name>
</gene>
<feature type="chain" id="PRO_5011603673" evidence="1">
    <location>
        <begin position="24"/>
        <end position="1646"/>
    </location>
</feature>
<organism evidence="4 5">
    <name type="scientific">Siphonobacter aquaeclarae</name>
    <dbReference type="NCBI Taxonomy" id="563176"/>
    <lineage>
        <taxon>Bacteria</taxon>
        <taxon>Pseudomonadati</taxon>
        <taxon>Bacteroidota</taxon>
        <taxon>Cytophagia</taxon>
        <taxon>Cytophagales</taxon>
        <taxon>Cytophagaceae</taxon>
        <taxon>Siphonobacter</taxon>
    </lineage>
</organism>
<dbReference type="InterPro" id="IPR025965">
    <property type="entry name" value="FlgD/Vpr_Ig-like"/>
</dbReference>
<dbReference type="Pfam" id="PF01364">
    <property type="entry name" value="Peptidase_C25"/>
    <property type="match status" value="1"/>
</dbReference>
<dbReference type="SUPFAM" id="SSF52129">
    <property type="entry name" value="Caspase-like"/>
    <property type="match status" value="1"/>
</dbReference>
<dbReference type="EMBL" id="FNGS01000004">
    <property type="protein sequence ID" value="SDM01255.1"/>
    <property type="molecule type" value="Genomic_DNA"/>
</dbReference>
<accession>A0A1G9PT07</accession>
<feature type="domain" description="FlgD/Vpr Ig-like" evidence="3">
    <location>
        <begin position="1559"/>
        <end position="1626"/>
    </location>
</feature>
<dbReference type="Proteomes" id="UP000198901">
    <property type="component" value="Unassembled WGS sequence"/>
</dbReference>
<dbReference type="InterPro" id="IPR029030">
    <property type="entry name" value="Caspase-like_dom_sf"/>
</dbReference>
<evidence type="ECO:0000259" key="3">
    <source>
        <dbReference type="Pfam" id="PF13860"/>
    </source>
</evidence>
<dbReference type="GO" id="GO:0008234">
    <property type="term" value="F:cysteine-type peptidase activity"/>
    <property type="evidence" value="ECO:0007669"/>
    <property type="project" value="InterPro"/>
</dbReference>
<proteinExistence type="predicted"/>
<evidence type="ECO:0000259" key="2">
    <source>
        <dbReference type="Pfam" id="PF01364"/>
    </source>
</evidence>
<dbReference type="CDD" id="cd02258">
    <property type="entry name" value="Peptidase_C25_N"/>
    <property type="match status" value="1"/>
</dbReference>
<evidence type="ECO:0000256" key="1">
    <source>
        <dbReference type="SAM" id="SignalP"/>
    </source>
</evidence>